<gene>
    <name evidence="2" type="ORF">Vafri_22009</name>
</gene>
<organism evidence="2 3">
    <name type="scientific">Volvox africanus</name>
    <dbReference type="NCBI Taxonomy" id="51714"/>
    <lineage>
        <taxon>Eukaryota</taxon>
        <taxon>Viridiplantae</taxon>
        <taxon>Chlorophyta</taxon>
        <taxon>core chlorophytes</taxon>
        <taxon>Chlorophyceae</taxon>
        <taxon>CS clade</taxon>
        <taxon>Chlamydomonadales</taxon>
        <taxon>Volvocaceae</taxon>
        <taxon>Volvox</taxon>
    </lineage>
</organism>
<comment type="caution">
    <text evidence="2">The sequence shown here is derived from an EMBL/GenBank/DDBJ whole genome shotgun (WGS) entry which is preliminary data.</text>
</comment>
<feature type="region of interest" description="Disordered" evidence="1">
    <location>
        <begin position="1"/>
        <end position="35"/>
    </location>
</feature>
<feature type="region of interest" description="Disordered" evidence="1">
    <location>
        <begin position="73"/>
        <end position="103"/>
    </location>
</feature>
<accession>A0A8J4BVF7</accession>
<protein>
    <submittedName>
        <fullName evidence="2">Uncharacterized protein</fullName>
    </submittedName>
</protein>
<sequence length="329" mass="34907">MGSAEGGLGAPAPEGQAQTLTAEFPSVSDTGTVEGNDIDVTVDCDGDIMADLSQGKVASTTETPVFAARAKTNSLNAASQDEDAPEHRSASVPEEAAPVDTATPDLVLATWQAMERYAPLPQPLAGDDCDPSNFQQQQEQLVDEHRVLQELLLGALNGLSDTGAAGACPASGPDESASDLEEYPSEEDKEEEKEEEEERGREPSAEDVGRAVSPVTISHHHYLEEPGGVSSQPSTSGGIPHKAEQRRGEFLWKRRRRLMAEEMGGLLPPLLLTESASQSLPPHSSPPSADLQTHLDSVAASLIKRHCTVPVTDPLVTAYGSVYRDAVQL</sequence>
<keyword evidence="3" id="KW-1185">Reference proteome</keyword>
<evidence type="ECO:0000313" key="2">
    <source>
        <dbReference type="EMBL" id="GIL68814.1"/>
    </source>
</evidence>
<reference evidence="2" key="1">
    <citation type="journal article" date="2021" name="Proc. Natl. Acad. Sci. U.S.A.">
        <title>Three genomes in the algal genus Volvox reveal the fate of a haploid sex-determining region after a transition to homothallism.</title>
        <authorList>
            <person name="Yamamoto K."/>
            <person name="Hamaji T."/>
            <person name="Kawai-Toyooka H."/>
            <person name="Matsuzaki R."/>
            <person name="Takahashi F."/>
            <person name="Nishimura Y."/>
            <person name="Kawachi M."/>
            <person name="Noguchi H."/>
            <person name="Minakuchi Y."/>
            <person name="Umen J.G."/>
            <person name="Toyoda A."/>
            <person name="Nozaki H."/>
        </authorList>
    </citation>
    <scope>NUCLEOTIDE SEQUENCE</scope>
    <source>
        <strain evidence="2">NIES-3780</strain>
    </source>
</reference>
<proteinExistence type="predicted"/>
<dbReference type="Proteomes" id="UP000747399">
    <property type="component" value="Unassembled WGS sequence"/>
</dbReference>
<name>A0A8J4BVF7_9CHLO</name>
<feature type="region of interest" description="Disordered" evidence="1">
    <location>
        <begin position="164"/>
        <end position="211"/>
    </location>
</feature>
<feature type="compositionally biased region" description="Basic and acidic residues" evidence="1">
    <location>
        <begin position="198"/>
        <end position="209"/>
    </location>
</feature>
<dbReference type="AlphaFoldDB" id="A0A8J4BVF7"/>
<evidence type="ECO:0000313" key="3">
    <source>
        <dbReference type="Proteomes" id="UP000747399"/>
    </source>
</evidence>
<feature type="region of interest" description="Disordered" evidence="1">
    <location>
        <begin position="223"/>
        <end position="246"/>
    </location>
</feature>
<feature type="compositionally biased region" description="Acidic residues" evidence="1">
    <location>
        <begin position="176"/>
        <end position="197"/>
    </location>
</feature>
<dbReference type="EMBL" id="BNCO01000130">
    <property type="protein sequence ID" value="GIL68814.1"/>
    <property type="molecule type" value="Genomic_DNA"/>
</dbReference>
<evidence type="ECO:0000256" key="1">
    <source>
        <dbReference type="SAM" id="MobiDB-lite"/>
    </source>
</evidence>